<dbReference type="Gene3D" id="1.20.1280.50">
    <property type="match status" value="1"/>
</dbReference>
<dbReference type="AlphaFoldDB" id="A0AA39MIW1"/>
<keyword evidence="3" id="KW-1185">Reference proteome</keyword>
<dbReference type="Proteomes" id="UP001175226">
    <property type="component" value="Unassembled WGS sequence"/>
</dbReference>
<gene>
    <name evidence="2" type="ORF">EV421DRAFT_2061428</name>
</gene>
<evidence type="ECO:0000256" key="1">
    <source>
        <dbReference type="SAM" id="Coils"/>
    </source>
</evidence>
<dbReference type="PANTHER" id="PTHR38926">
    <property type="entry name" value="F-BOX DOMAIN CONTAINING PROTEIN, EXPRESSED"/>
    <property type="match status" value="1"/>
</dbReference>
<organism evidence="2 3">
    <name type="scientific">Armillaria borealis</name>
    <dbReference type="NCBI Taxonomy" id="47425"/>
    <lineage>
        <taxon>Eukaryota</taxon>
        <taxon>Fungi</taxon>
        <taxon>Dikarya</taxon>
        <taxon>Basidiomycota</taxon>
        <taxon>Agaricomycotina</taxon>
        <taxon>Agaricomycetes</taxon>
        <taxon>Agaricomycetidae</taxon>
        <taxon>Agaricales</taxon>
        <taxon>Marasmiineae</taxon>
        <taxon>Physalacriaceae</taxon>
        <taxon>Armillaria</taxon>
    </lineage>
</organism>
<feature type="coiled-coil region" evidence="1">
    <location>
        <begin position="42"/>
        <end position="69"/>
    </location>
</feature>
<dbReference type="SUPFAM" id="SSF52047">
    <property type="entry name" value="RNI-like"/>
    <property type="match status" value="1"/>
</dbReference>
<keyword evidence="1" id="KW-0175">Coiled coil</keyword>
<proteinExistence type="predicted"/>
<sequence>MDLLDPDLHTSPFKSLVFTNDPPSDLEAKSVEEFLHDHLRELSKQDEEIARVSALLDRLTNKRRHLQQHITAHQGILSPIRIFPSEILAEIFMQTLDDYYNVFDMERGPWVLGRVCRRWKDISCSCPALWTSLSIESLHLQPSFRRSRLPDILKEVLALSGNQELDIRYSSQSLIMDDSDIFPSIVPWGTLSNFWNILQQLLDTLVHHSMRWRSATFVVPFKLGRRLHKAKGRLSSLVTLDLSACERLEEDGSFDRETIDVLSVVPKLQELTITSMPDNTSLLPCPLLSFSWSQMRHLSHDCVASIEDHLRFLTGAPLLETYIANFHDFSLLEKHSHCTHSALRHLELSSQGLSPTLLQYLTCPVLKELSLGCYTPEIFSQTLYEFGDRSGCPLRQLSVKTTYIRTLEFLDSLGFNWDGWSHALFPGLMVFKMTIEYAEEDTLEILNSFIDIINARWSAGASSGLQSVSLVIGADAFSGSDFNIEDELDVLHQFKEDGLDITLKINGKQQL</sequence>
<comment type="caution">
    <text evidence="2">The sequence shown here is derived from an EMBL/GenBank/DDBJ whole genome shotgun (WGS) entry which is preliminary data.</text>
</comment>
<evidence type="ECO:0000313" key="3">
    <source>
        <dbReference type="Proteomes" id="UP001175226"/>
    </source>
</evidence>
<evidence type="ECO:0000313" key="2">
    <source>
        <dbReference type="EMBL" id="KAK0436007.1"/>
    </source>
</evidence>
<accession>A0AA39MIW1</accession>
<name>A0AA39MIW1_9AGAR</name>
<protein>
    <recommendedName>
        <fullName evidence="4">F-box domain-containing protein</fullName>
    </recommendedName>
</protein>
<dbReference type="EMBL" id="JAUEPT010000058">
    <property type="protein sequence ID" value="KAK0436007.1"/>
    <property type="molecule type" value="Genomic_DNA"/>
</dbReference>
<dbReference type="PANTHER" id="PTHR38926:SF5">
    <property type="entry name" value="F-BOX AND LEUCINE-RICH REPEAT PROTEIN 6"/>
    <property type="match status" value="1"/>
</dbReference>
<reference evidence="2" key="1">
    <citation type="submission" date="2023-06" db="EMBL/GenBank/DDBJ databases">
        <authorList>
            <consortium name="Lawrence Berkeley National Laboratory"/>
            <person name="Ahrendt S."/>
            <person name="Sahu N."/>
            <person name="Indic B."/>
            <person name="Wong-Bajracharya J."/>
            <person name="Merenyi Z."/>
            <person name="Ke H.-M."/>
            <person name="Monk M."/>
            <person name="Kocsube S."/>
            <person name="Drula E."/>
            <person name="Lipzen A."/>
            <person name="Balint B."/>
            <person name="Henrissat B."/>
            <person name="Andreopoulos B."/>
            <person name="Martin F.M."/>
            <person name="Harder C.B."/>
            <person name="Rigling D."/>
            <person name="Ford K.L."/>
            <person name="Foster G.D."/>
            <person name="Pangilinan J."/>
            <person name="Papanicolaou A."/>
            <person name="Barry K."/>
            <person name="LaButti K."/>
            <person name="Viragh M."/>
            <person name="Koriabine M."/>
            <person name="Yan M."/>
            <person name="Riley R."/>
            <person name="Champramary S."/>
            <person name="Plett K.L."/>
            <person name="Tsai I.J."/>
            <person name="Slot J."/>
            <person name="Sipos G."/>
            <person name="Plett J."/>
            <person name="Nagy L.G."/>
            <person name="Grigoriev I.V."/>
        </authorList>
    </citation>
    <scope>NUCLEOTIDE SEQUENCE</scope>
    <source>
        <strain evidence="2">FPL87.14</strain>
    </source>
</reference>
<evidence type="ECO:0008006" key="4">
    <source>
        <dbReference type="Google" id="ProtNLM"/>
    </source>
</evidence>